<protein>
    <recommendedName>
        <fullName evidence="3">Cotton fiber protein</fullName>
    </recommendedName>
</protein>
<proteinExistence type="predicted"/>
<dbReference type="EMBL" id="CM031813">
    <property type="protein sequence ID" value="KAG6655773.1"/>
    <property type="molecule type" value="Genomic_DNA"/>
</dbReference>
<name>A0A8T1QNI5_CARIL</name>
<gene>
    <name evidence="1" type="ORF">CIPAW_05G239700</name>
</gene>
<evidence type="ECO:0000313" key="2">
    <source>
        <dbReference type="Proteomes" id="UP000811609"/>
    </source>
</evidence>
<organism evidence="1 2">
    <name type="scientific">Carya illinoinensis</name>
    <name type="common">Pecan</name>
    <dbReference type="NCBI Taxonomy" id="32201"/>
    <lineage>
        <taxon>Eukaryota</taxon>
        <taxon>Viridiplantae</taxon>
        <taxon>Streptophyta</taxon>
        <taxon>Embryophyta</taxon>
        <taxon>Tracheophyta</taxon>
        <taxon>Spermatophyta</taxon>
        <taxon>Magnoliopsida</taxon>
        <taxon>eudicotyledons</taxon>
        <taxon>Gunneridae</taxon>
        <taxon>Pentapetalae</taxon>
        <taxon>rosids</taxon>
        <taxon>fabids</taxon>
        <taxon>Fagales</taxon>
        <taxon>Juglandaceae</taxon>
        <taxon>Carya</taxon>
    </lineage>
</organism>
<dbReference type="Proteomes" id="UP000811609">
    <property type="component" value="Chromosome 5"/>
</dbReference>
<reference evidence="1" key="1">
    <citation type="submission" date="2020-12" db="EMBL/GenBank/DDBJ databases">
        <title>WGS assembly of Carya illinoinensis cv. Pawnee.</title>
        <authorList>
            <person name="Platts A."/>
            <person name="Shu S."/>
            <person name="Wright S."/>
            <person name="Barry K."/>
            <person name="Edger P."/>
            <person name="Pires J.C."/>
            <person name="Schmutz J."/>
        </authorList>
    </citation>
    <scope>NUCLEOTIDE SEQUENCE</scope>
    <source>
        <tissue evidence="1">Leaf</tissue>
    </source>
</reference>
<comment type="caution">
    <text evidence="1">The sequence shown here is derived from an EMBL/GenBank/DDBJ whole genome shotgun (WGS) entry which is preliminary data.</text>
</comment>
<keyword evidence="2" id="KW-1185">Reference proteome</keyword>
<sequence length="169" mass="20280">MPRKRPVLPILRKVSNLLKFSVFIAKMRKPAIPKLVFLIRKARRVKKLKLFKHYNYGFLEEYQFSPSSTPLIHYRRKYHFKNRRPRDIYSMFFLCRCLGSLRAHEEEDADCTLESLPAFPVIKDHDIAVGQLILEPLGSCDEEDTVDLRAERFIRRFYEEMRMQRQESI</sequence>
<evidence type="ECO:0008006" key="3">
    <source>
        <dbReference type="Google" id="ProtNLM"/>
    </source>
</evidence>
<dbReference type="PANTHER" id="PTHR33265">
    <property type="entry name" value="AVR9/CF-9 RAPIDLY ELICITED PROTEIN-RELATED"/>
    <property type="match status" value="1"/>
</dbReference>
<evidence type="ECO:0000313" key="1">
    <source>
        <dbReference type="EMBL" id="KAG6655773.1"/>
    </source>
</evidence>
<dbReference type="AlphaFoldDB" id="A0A8T1QNI5"/>
<dbReference type="PANTHER" id="PTHR33265:SF10">
    <property type="entry name" value="OS01G0133200 PROTEIN"/>
    <property type="match status" value="1"/>
</dbReference>
<accession>A0A8T1QNI5</accession>
<dbReference type="InterPro" id="IPR008480">
    <property type="entry name" value="DUF761_pln"/>
</dbReference>
<dbReference type="Pfam" id="PF05553">
    <property type="entry name" value="DUF761"/>
    <property type="match status" value="1"/>
</dbReference>